<dbReference type="AlphaFoldDB" id="A0A9P5U055"/>
<dbReference type="PROSITE" id="PS51257">
    <property type="entry name" value="PROKAR_LIPOPROTEIN"/>
    <property type="match status" value="1"/>
</dbReference>
<proteinExistence type="predicted"/>
<comment type="caution">
    <text evidence="1">The sequence shown here is derived from an EMBL/GenBank/DDBJ whole genome shotgun (WGS) entry which is preliminary data.</text>
</comment>
<reference evidence="1" key="1">
    <citation type="submission" date="2020-11" db="EMBL/GenBank/DDBJ databases">
        <authorList>
            <consortium name="DOE Joint Genome Institute"/>
            <person name="Ahrendt S."/>
            <person name="Riley R."/>
            <person name="Andreopoulos W."/>
            <person name="Labutti K."/>
            <person name="Pangilinan J."/>
            <person name="Ruiz-Duenas F.J."/>
            <person name="Barrasa J.M."/>
            <person name="Sanchez-Garcia M."/>
            <person name="Camarero S."/>
            <person name="Miyauchi S."/>
            <person name="Serrano A."/>
            <person name="Linde D."/>
            <person name="Babiker R."/>
            <person name="Drula E."/>
            <person name="Ayuso-Fernandez I."/>
            <person name="Pacheco R."/>
            <person name="Padilla G."/>
            <person name="Ferreira P."/>
            <person name="Barriuso J."/>
            <person name="Kellner H."/>
            <person name="Castanera R."/>
            <person name="Alfaro M."/>
            <person name="Ramirez L."/>
            <person name="Pisabarro A.G."/>
            <person name="Kuo A."/>
            <person name="Tritt A."/>
            <person name="Lipzen A."/>
            <person name="He G."/>
            <person name="Yan M."/>
            <person name="Ng V."/>
            <person name="Cullen D."/>
            <person name="Martin F."/>
            <person name="Rosso M.-N."/>
            <person name="Henrissat B."/>
            <person name="Hibbett D."/>
            <person name="Martinez A.T."/>
            <person name="Grigoriev I.V."/>
        </authorList>
    </citation>
    <scope>NUCLEOTIDE SEQUENCE</scope>
    <source>
        <strain evidence="1">AH 40177</strain>
    </source>
</reference>
<dbReference type="EMBL" id="JADNRY010000257">
    <property type="protein sequence ID" value="KAF9060153.1"/>
    <property type="molecule type" value="Genomic_DNA"/>
</dbReference>
<gene>
    <name evidence="1" type="ORF">BDP27DRAFT_432993</name>
</gene>
<evidence type="ECO:0000313" key="2">
    <source>
        <dbReference type="Proteomes" id="UP000772434"/>
    </source>
</evidence>
<sequence length="89" mass="9744">MGWRRFTQFGLTSTFFLSCTIVIGPLRSVIGLATTHITQIPPPPCPAPRLLELADTLDLIPGLGDASGCLEDAVPDRYHVLTDIAWCRH</sequence>
<protein>
    <submittedName>
        <fullName evidence="1">Uncharacterized protein</fullName>
    </submittedName>
</protein>
<evidence type="ECO:0000313" key="1">
    <source>
        <dbReference type="EMBL" id="KAF9060153.1"/>
    </source>
</evidence>
<name>A0A9P5U055_9AGAR</name>
<dbReference type="Proteomes" id="UP000772434">
    <property type="component" value="Unassembled WGS sequence"/>
</dbReference>
<organism evidence="1 2">
    <name type="scientific">Rhodocollybia butyracea</name>
    <dbReference type="NCBI Taxonomy" id="206335"/>
    <lineage>
        <taxon>Eukaryota</taxon>
        <taxon>Fungi</taxon>
        <taxon>Dikarya</taxon>
        <taxon>Basidiomycota</taxon>
        <taxon>Agaricomycotina</taxon>
        <taxon>Agaricomycetes</taxon>
        <taxon>Agaricomycetidae</taxon>
        <taxon>Agaricales</taxon>
        <taxon>Marasmiineae</taxon>
        <taxon>Omphalotaceae</taxon>
        <taxon>Rhodocollybia</taxon>
    </lineage>
</organism>
<accession>A0A9P5U055</accession>
<keyword evidence="2" id="KW-1185">Reference proteome</keyword>